<keyword evidence="9" id="KW-1185">Reference proteome</keyword>
<dbReference type="InterPro" id="IPR015421">
    <property type="entry name" value="PyrdxlP-dep_Trfase_major"/>
</dbReference>
<dbReference type="Gene3D" id="3.40.640.10">
    <property type="entry name" value="Type I PLP-dependent aspartate aminotransferase-like (Major domain)"/>
    <property type="match status" value="1"/>
</dbReference>
<comment type="cofactor">
    <cofactor evidence="1 6 7">
        <name>pyridoxal 5'-phosphate</name>
        <dbReference type="ChEBI" id="CHEBI:597326"/>
    </cofactor>
</comment>
<keyword evidence="5 7" id="KW-0456">Lyase</keyword>
<evidence type="ECO:0000313" key="8">
    <source>
        <dbReference type="EMBL" id="QIS14075.1"/>
    </source>
</evidence>
<dbReference type="InterPro" id="IPR015424">
    <property type="entry name" value="PyrdxlP-dep_Trfase"/>
</dbReference>
<dbReference type="InterPro" id="IPR015422">
    <property type="entry name" value="PyrdxlP-dep_Trfase_small"/>
</dbReference>
<dbReference type="InterPro" id="IPR002129">
    <property type="entry name" value="PyrdxlP-dep_de-COase"/>
</dbReference>
<evidence type="ECO:0000256" key="1">
    <source>
        <dbReference type="ARBA" id="ARBA00001933"/>
    </source>
</evidence>
<dbReference type="Gene3D" id="3.90.1150.10">
    <property type="entry name" value="Aspartate Aminotransferase, domain 1"/>
    <property type="match status" value="1"/>
</dbReference>
<evidence type="ECO:0000256" key="2">
    <source>
        <dbReference type="ARBA" id="ARBA00009533"/>
    </source>
</evidence>
<proteinExistence type="inferred from homology"/>
<keyword evidence="8" id="KW-0808">Transferase</keyword>
<dbReference type="PANTHER" id="PTHR45677:SF8">
    <property type="entry name" value="CYSTEINE SULFINIC ACID DECARBOXYLASE"/>
    <property type="match status" value="1"/>
</dbReference>
<dbReference type="GO" id="GO:0005737">
    <property type="term" value="C:cytoplasm"/>
    <property type="evidence" value="ECO:0007669"/>
    <property type="project" value="TreeGrafter"/>
</dbReference>
<keyword evidence="4 6" id="KW-0663">Pyridoxal phosphate</keyword>
<keyword evidence="3" id="KW-0210">Decarboxylase</keyword>
<evidence type="ECO:0000256" key="7">
    <source>
        <dbReference type="RuleBase" id="RU000382"/>
    </source>
</evidence>
<gene>
    <name evidence="8" type="ORF">F5544_31165</name>
</gene>
<comment type="similarity">
    <text evidence="2 7">Belongs to the group II decarboxylase family.</text>
</comment>
<reference evidence="8 9" key="1">
    <citation type="journal article" date="2019" name="ACS Chem. Biol.">
        <title>Identification and Mobilization of a Cryptic Antibiotic Biosynthesis Gene Locus from a Human-Pathogenic Nocardia Isolate.</title>
        <authorList>
            <person name="Herisse M."/>
            <person name="Ishida K."/>
            <person name="Porter J.L."/>
            <person name="Howden B."/>
            <person name="Hertweck C."/>
            <person name="Stinear T.P."/>
            <person name="Pidot S.J."/>
        </authorList>
    </citation>
    <scope>NUCLEOTIDE SEQUENCE [LARGE SCALE GENOMIC DNA]</scope>
    <source>
        <strain evidence="8 9">AUSMDU00012717</strain>
    </source>
</reference>
<dbReference type="KEGG" id="nah:F5544_31165"/>
<organism evidence="8 9">
    <name type="scientific">Nocardia arthritidis</name>
    <dbReference type="NCBI Taxonomy" id="228602"/>
    <lineage>
        <taxon>Bacteria</taxon>
        <taxon>Bacillati</taxon>
        <taxon>Actinomycetota</taxon>
        <taxon>Actinomycetes</taxon>
        <taxon>Mycobacteriales</taxon>
        <taxon>Nocardiaceae</taxon>
        <taxon>Nocardia</taxon>
    </lineage>
</organism>
<dbReference type="RefSeq" id="WP_203217385.1">
    <property type="nucleotide sequence ID" value="NZ_CP046172.1"/>
</dbReference>
<dbReference type="GO" id="GO:0019752">
    <property type="term" value="P:carboxylic acid metabolic process"/>
    <property type="evidence" value="ECO:0007669"/>
    <property type="project" value="InterPro"/>
</dbReference>
<feature type="modified residue" description="N6-(pyridoxal phosphate)lysine" evidence="6">
    <location>
        <position position="326"/>
    </location>
</feature>
<dbReference type="SUPFAM" id="SSF53383">
    <property type="entry name" value="PLP-dependent transferases"/>
    <property type="match status" value="1"/>
</dbReference>
<dbReference type="Proteomes" id="UP000503540">
    <property type="component" value="Chromosome"/>
</dbReference>
<dbReference type="EMBL" id="CP046172">
    <property type="protein sequence ID" value="QIS14075.1"/>
    <property type="molecule type" value="Genomic_DNA"/>
</dbReference>
<dbReference type="Pfam" id="PF00282">
    <property type="entry name" value="Pyridoxal_deC"/>
    <property type="match status" value="1"/>
</dbReference>
<evidence type="ECO:0000313" key="9">
    <source>
        <dbReference type="Proteomes" id="UP000503540"/>
    </source>
</evidence>
<protein>
    <submittedName>
        <fullName evidence="8">Aminotransferase class V-fold PLP-dependent enzyme</fullName>
    </submittedName>
</protein>
<evidence type="ECO:0000256" key="4">
    <source>
        <dbReference type="ARBA" id="ARBA00022898"/>
    </source>
</evidence>
<sequence>MDNQAAILEGRRTGLARSAVRLTGGVSDTARLRQLLEAALTALDESAVLRAGPLPAGGPDAVARRIRTAVDDLVPAEGIGEIAALTRFARVMAAESVDPTDPACQAHLHCPPLAVAVAADAVASVLNPSLDSWDQAPAATVLESRLVAELAGLVGYDPNTAGGVFTSGGTESNLMGLLLAREAVLAERFGVDTVRDGLPAVVLGRMRVYTSAAAHFSMQRSVALLGLGESAVVAIPVDHRQRMDLSVLRRELGRGDTVPLVIAATAGTTDFGSIDPLPELAELARQHRTRLHVDAAYGGGALFSTRLAGLLDGIARADSIALDFHKFGWQPIAAGLFLAGRSADLAPLARQVAYLNPADDEDAGYTSLLHRSLRTSRRPDMLKVAVTLSALGRNGIGELVDACHELARYAADRIDAHDRLELTASPVLSTVVFRYRGPRYPDAAAIDAINAALRRELLATGTAIIGRTDLGAESGGVRLKFTLLNPHTTRADVDTLIAAVVAAGDREAGR</sequence>
<dbReference type="AlphaFoldDB" id="A0A6G9YL99"/>
<dbReference type="GO" id="GO:0004058">
    <property type="term" value="F:aromatic-L-amino-acid decarboxylase activity"/>
    <property type="evidence" value="ECO:0007669"/>
    <property type="project" value="UniProtKB-ARBA"/>
</dbReference>
<dbReference type="GO" id="GO:0030170">
    <property type="term" value="F:pyridoxal phosphate binding"/>
    <property type="evidence" value="ECO:0007669"/>
    <property type="project" value="InterPro"/>
</dbReference>
<accession>A0A6G9YL99</accession>
<evidence type="ECO:0000256" key="5">
    <source>
        <dbReference type="ARBA" id="ARBA00023239"/>
    </source>
</evidence>
<evidence type="ECO:0000256" key="3">
    <source>
        <dbReference type="ARBA" id="ARBA00022793"/>
    </source>
</evidence>
<dbReference type="PANTHER" id="PTHR45677">
    <property type="entry name" value="GLUTAMATE DECARBOXYLASE-RELATED"/>
    <property type="match status" value="1"/>
</dbReference>
<keyword evidence="8" id="KW-0032">Aminotransferase</keyword>
<dbReference type="GO" id="GO:0008483">
    <property type="term" value="F:transaminase activity"/>
    <property type="evidence" value="ECO:0007669"/>
    <property type="project" value="UniProtKB-KW"/>
</dbReference>
<evidence type="ECO:0000256" key="6">
    <source>
        <dbReference type="PIRSR" id="PIRSR602129-50"/>
    </source>
</evidence>
<name>A0A6G9YL99_9NOCA</name>